<dbReference type="Proteomes" id="UP001301731">
    <property type="component" value="Chromosome"/>
</dbReference>
<dbReference type="Gene3D" id="2.40.50.140">
    <property type="entry name" value="Nucleic acid-binding proteins"/>
    <property type="match status" value="1"/>
</dbReference>
<dbReference type="PIRSF" id="PIRSF002599">
    <property type="entry name" value="Cold_shock_A"/>
    <property type="match status" value="1"/>
</dbReference>
<dbReference type="SMART" id="SM00357">
    <property type="entry name" value="CSP"/>
    <property type="match status" value="1"/>
</dbReference>
<proteinExistence type="predicted"/>
<dbReference type="EMBL" id="CP137573">
    <property type="protein sequence ID" value="WOX23025.1"/>
    <property type="molecule type" value="Genomic_DNA"/>
</dbReference>
<protein>
    <submittedName>
        <fullName evidence="4">Cold shock domain-containing protein</fullName>
    </submittedName>
</protein>
<feature type="domain" description="CSD" evidence="3">
    <location>
        <begin position="4"/>
        <end position="68"/>
    </location>
</feature>
<keyword evidence="2" id="KW-0963">Cytoplasm</keyword>
<keyword evidence="5" id="KW-1185">Reference proteome</keyword>
<name>A0ABZ0LUJ5_9ACTN</name>
<organism evidence="4 5">
    <name type="scientific">Streptomyces solicathayae</name>
    <dbReference type="NCBI Taxonomy" id="3081768"/>
    <lineage>
        <taxon>Bacteria</taxon>
        <taxon>Bacillati</taxon>
        <taxon>Actinomycetota</taxon>
        <taxon>Actinomycetes</taxon>
        <taxon>Kitasatosporales</taxon>
        <taxon>Streptomycetaceae</taxon>
        <taxon>Streptomyces</taxon>
    </lineage>
</organism>
<reference evidence="4 5" key="1">
    <citation type="submission" date="2023-10" db="EMBL/GenBank/DDBJ databases">
        <title>The genome sequence of Streptomyces sp. HUAS YS2.</title>
        <authorList>
            <person name="Mo P."/>
        </authorList>
    </citation>
    <scope>NUCLEOTIDE SEQUENCE [LARGE SCALE GENOMIC DNA]</scope>
    <source>
        <strain evidence="4 5">HUAS YS2</strain>
    </source>
</reference>
<evidence type="ECO:0000256" key="1">
    <source>
        <dbReference type="ARBA" id="ARBA00004496"/>
    </source>
</evidence>
<dbReference type="SUPFAM" id="SSF50249">
    <property type="entry name" value="Nucleic acid-binding proteins"/>
    <property type="match status" value="1"/>
</dbReference>
<dbReference type="PROSITE" id="PS51857">
    <property type="entry name" value="CSD_2"/>
    <property type="match status" value="1"/>
</dbReference>
<dbReference type="InterPro" id="IPR002059">
    <property type="entry name" value="CSP_DNA-bd"/>
</dbReference>
<dbReference type="Pfam" id="PF00313">
    <property type="entry name" value="CSD"/>
    <property type="match status" value="1"/>
</dbReference>
<evidence type="ECO:0000259" key="3">
    <source>
        <dbReference type="PROSITE" id="PS51857"/>
    </source>
</evidence>
<accession>A0ABZ0LUJ5</accession>
<comment type="subcellular location">
    <subcellularLocation>
        <location evidence="1">Cytoplasm</location>
    </subcellularLocation>
</comment>
<sequence>MEDRSTGFVQSFDRRRGYGFVLPKGSEEPVFFAAEEIEGPTRTLAEGQQVTFVLVLAPGRFEAKQLRP</sequence>
<evidence type="ECO:0000256" key="2">
    <source>
        <dbReference type="ARBA" id="ARBA00022490"/>
    </source>
</evidence>
<gene>
    <name evidence="4" type="ORF">R2D22_17115</name>
</gene>
<dbReference type="InterPro" id="IPR012156">
    <property type="entry name" value="Cold_shock_CspA"/>
</dbReference>
<dbReference type="InterPro" id="IPR012340">
    <property type="entry name" value="NA-bd_OB-fold"/>
</dbReference>
<dbReference type="RefSeq" id="WP_318104510.1">
    <property type="nucleotide sequence ID" value="NZ_CP137573.1"/>
</dbReference>
<evidence type="ECO:0000313" key="4">
    <source>
        <dbReference type="EMBL" id="WOX23025.1"/>
    </source>
</evidence>
<evidence type="ECO:0000313" key="5">
    <source>
        <dbReference type="Proteomes" id="UP001301731"/>
    </source>
</evidence>
<dbReference type="InterPro" id="IPR011129">
    <property type="entry name" value="CSD"/>
</dbReference>